<reference evidence="1" key="2">
    <citation type="submission" date="2018-05" db="EMBL/GenBank/DDBJ databases">
        <title>OgluRS3 (Oryza glumaepatula Reference Sequence Version 3).</title>
        <authorList>
            <person name="Zhang J."/>
            <person name="Kudrna D."/>
            <person name="Lee S."/>
            <person name="Talag J."/>
            <person name="Welchert J."/>
            <person name="Wing R.A."/>
        </authorList>
    </citation>
    <scope>NUCLEOTIDE SEQUENCE [LARGE SCALE GENOMIC DNA]</scope>
</reference>
<sequence>MCPVRRTVFPFITSTEVGVSLVPKKTRSSSELDDNEPEVSTPELFRGQVQKLMLECKMAILPIQVLSEPLRFSSLKAIR</sequence>
<evidence type="ECO:0000313" key="2">
    <source>
        <dbReference type="Proteomes" id="UP000026961"/>
    </source>
</evidence>
<proteinExistence type="predicted"/>
<evidence type="ECO:0000313" key="1">
    <source>
        <dbReference type="EnsemblPlants" id="OGLUM04G10670.1"/>
    </source>
</evidence>
<dbReference type="AlphaFoldDB" id="A0A0D9ZK58"/>
<reference evidence="1" key="1">
    <citation type="submission" date="2015-04" db="UniProtKB">
        <authorList>
            <consortium name="EnsemblPlants"/>
        </authorList>
    </citation>
    <scope>IDENTIFICATION</scope>
</reference>
<dbReference type="HOGENOM" id="CLU_2609929_0_0_1"/>
<protein>
    <submittedName>
        <fullName evidence="1">Uncharacterized protein</fullName>
    </submittedName>
</protein>
<dbReference type="EnsemblPlants" id="OGLUM04G10670.1">
    <property type="protein sequence ID" value="OGLUM04G10670.1"/>
    <property type="gene ID" value="OGLUM04G10670"/>
</dbReference>
<name>A0A0D9ZK58_9ORYZ</name>
<keyword evidence="2" id="KW-1185">Reference proteome</keyword>
<dbReference type="Proteomes" id="UP000026961">
    <property type="component" value="Chromosome 4"/>
</dbReference>
<organism evidence="1">
    <name type="scientific">Oryza glumipatula</name>
    <dbReference type="NCBI Taxonomy" id="40148"/>
    <lineage>
        <taxon>Eukaryota</taxon>
        <taxon>Viridiplantae</taxon>
        <taxon>Streptophyta</taxon>
        <taxon>Embryophyta</taxon>
        <taxon>Tracheophyta</taxon>
        <taxon>Spermatophyta</taxon>
        <taxon>Magnoliopsida</taxon>
        <taxon>Liliopsida</taxon>
        <taxon>Poales</taxon>
        <taxon>Poaceae</taxon>
        <taxon>BOP clade</taxon>
        <taxon>Oryzoideae</taxon>
        <taxon>Oryzeae</taxon>
        <taxon>Oryzinae</taxon>
        <taxon>Oryza</taxon>
    </lineage>
</organism>
<dbReference type="Gramene" id="OGLUM04G10670.1">
    <property type="protein sequence ID" value="OGLUM04G10670.1"/>
    <property type="gene ID" value="OGLUM04G10670"/>
</dbReference>
<accession>A0A0D9ZK58</accession>